<evidence type="ECO:0000256" key="4">
    <source>
        <dbReference type="ARBA" id="ARBA00022692"/>
    </source>
</evidence>
<dbReference type="Pfam" id="PF03062">
    <property type="entry name" value="MBOAT"/>
    <property type="match status" value="1"/>
</dbReference>
<proteinExistence type="inferred from homology"/>
<dbReference type="STRING" id="299467.A0A443S4C9"/>
<reference evidence="10 11" key="1">
    <citation type="journal article" date="2018" name="Gigascience">
        <title>Genomes of trombidid mites reveal novel predicted allergens and laterally-transferred genes associated with secondary metabolism.</title>
        <authorList>
            <person name="Dong X."/>
            <person name="Chaisiri K."/>
            <person name="Xia D."/>
            <person name="Armstrong S.D."/>
            <person name="Fang Y."/>
            <person name="Donnelly M.J."/>
            <person name="Kadowaki T."/>
            <person name="McGarry J.W."/>
            <person name="Darby A.C."/>
            <person name="Makepeace B.L."/>
        </authorList>
    </citation>
    <scope>NUCLEOTIDE SEQUENCE [LARGE SCALE GENOMIC DNA]</scope>
    <source>
        <strain evidence="10">UoL-UT</strain>
    </source>
</reference>
<feature type="non-terminal residue" evidence="10">
    <location>
        <position position="235"/>
    </location>
</feature>
<evidence type="ECO:0000256" key="9">
    <source>
        <dbReference type="SAM" id="Phobius"/>
    </source>
</evidence>
<keyword evidence="8 10" id="KW-0012">Acyltransferase</keyword>
<evidence type="ECO:0000256" key="5">
    <source>
        <dbReference type="ARBA" id="ARBA00022824"/>
    </source>
</evidence>
<dbReference type="GO" id="GO:0008374">
    <property type="term" value="F:O-acyltransferase activity"/>
    <property type="evidence" value="ECO:0007669"/>
    <property type="project" value="InterPro"/>
</dbReference>
<evidence type="ECO:0000256" key="7">
    <source>
        <dbReference type="ARBA" id="ARBA00023136"/>
    </source>
</evidence>
<dbReference type="PANTHER" id="PTHR10408">
    <property type="entry name" value="STEROL O-ACYLTRANSFERASE"/>
    <property type="match status" value="1"/>
</dbReference>
<dbReference type="OrthoDB" id="6407650at2759"/>
<protein>
    <submittedName>
        <fullName evidence="10">Sterol O-acyltransferase 1-like protein</fullName>
    </submittedName>
</protein>
<evidence type="ECO:0000256" key="1">
    <source>
        <dbReference type="ARBA" id="ARBA00004477"/>
    </source>
</evidence>
<feature type="non-terminal residue" evidence="10">
    <location>
        <position position="1"/>
    </location>
</feature>
<evidence type="ECO:0000256" key="3">
    <source>
        <dbReference type="ARBA" id="ARBA00022679"/>
    </source>
</evidence>
<dbReference type="Proteomes" id="UP000288716">
    <property type="component" value="Unassembled WGS sequence"/>
</dbReference>
<keyword evidence="3 10" id="KW-0808">Transferase</keyword>
<evidence type="ECO:0000256" key="6">
    <source>
        <dbReference type="ARBA" id="ARBA00022989"/>
    </source>
</evidence>
<dbReference type="InterPro" id="IPR014371">
    <property type="entry name" value="Oat_ACAT_DAG_ARE"/>
</dbReference>
<sequence length="235" mass="28012">TKERSLQRVLLYFVQFFGTLFCIFGTLRRFIKNFETVGLEAYTASKFAYLFGVGGCVGILFMFMGWFGLLQCWMNAWAELLRFGDRMFYDEWWTTQYSKYFRKWNLVVSDWLLTYTYCDIYKTTRKGWLAALVTFILSGVFHEYIVTLAWGFYLPIMFVMFLGFGVIMFFLHRNMKESHNGGNMFMFGSMFIGWSLLIMLYSLEWYSRVNCQPVYNSIFLDKVIPRMISCVKVKF</sequence>
<feature type="transmembrane region" description="Helical" evidence="9">
    <location>
        <begin position="47"/>
        <end position="70"/>
    </location>
</feature>
<comment type="subcellular location">
    <subcellularLocation>
        <location evidence="1">Endoplasmic reticulum membrane</location>
        <topology evidence="1">Multi-pass membrane protein</topology>
    </subcellularLocation>
</comment>
<feature type="transmembrane region" description="Helical" evidence="9">
    <location>
        <begin position="9"/>
        <end position="27"/>
    </location>
</feature>
<evidence type="ECO:0000256" key="2">
    <source>
        <dbReference type="ARBA" id="ARBA00009010"/>
    </source>
</evidence>
<gene>
    <name evidence="10" type="ORF">B4U80_03435</name>
</gene>
<keyword evidence="11" id="KW-1185">Reference proteome</keyword>
<dbReference type="VEuPathDB" id="VectorBase:LDEU009652"/>
<organism evidence="10 11">
    <name type="scientific">Leptotrombidium deliense</name>
    <dbReference type="NCBI Taxonomy" id="299467"/>
    <lineage>
        <taxon>Eukaryota</taxon>
        <taxon>Metazoa</taxon>
        <taxon>Ecdysozoa</taxon>
        <taxon>Arthropoda</taxon>
        <taxon>Chelicerata</taxon>
        <taxon>Arachnida</taxon>
        <taxon>Acari</taxon>
        <taxon>Acariformes</taxon>
        <taxon>Trombidiformes</taxon>
        <taxon>Prostigmata</taxon>
        <taxon>Anystina</taxon>
        <taxon>Parasitengona</taxon>
        <taxon>Trombiculoidea</taxon>
        <taxon>Trombiculidae</taxon>
        <taxon>Leptotrombidium</taxon>
    </lineage>
</organism>
<dbReference type="AlphaFoldDB" id="A0A443S4C9"/>
<feature type="transmembrane region" description="Helical" evidence="9">
    <location>
        <begin position="152"/>
        <end position="171"/>
    </location>
</feature>
<evidence type="ECO:0000313" key="10">
    <source>
        <dbReference type="EMBL" id="RWS22387.1"/>
    </source>
</evidence>
<dbReference type="EMBL" id="NCKV01008944">
    <property type="protein sequence ID" value="RWS22387.1"/>
    <property type="molecule type" value="Genomic_DNA"/>
</dbReference>
<dbReference type="PANTHER" id="PTHR10408:SF8">
    <property type="entry name" value="O-ACYLTRANSFERASE"/>
    <property type="match status" value="1"/>
</dbReference>
<comment type="similarity">
    <text evidence="2">Belongs to the membrane-bound acyltransferase family. Sterol o-acyltransferase subfamily.</text>
</comment>
<keyword evidence="5" id="KW-0256">Endoplasmic reticulum</keyword>
<accession>A0A443S4C9</accession>
<dbReference type="GO" id="GO:0008203">
    <property type="term" value="P:cholesterol metabolic process"/>
    <property type="evidence" value="ECO:0007669"/>
    <property type="project" value="TreeGrafter"/>
</dbReference>
<dbReference type="InterPro" id="IPR004299">
    <property type="entry name" value="MBOAT_fam"/>
</dbReference>
<keyword evidence="4 9" id="KW-0812">Transmembrane</keyword>
<keyword evidence="7 9" id="KW-0472">Membrane</keyword>
<feature type="transmembrane region" description="Helical" evidence="9">
    <location>
        <begin position="183"/>
        <end position="203"/>
    </location>
</feature>
<evidence type="ECO:0000256" key="8">
    <source>
        <dbReference type="ARBA" id="ARBA00023315"/>
    </source>
</evidence>
<comment type="caution">
    <text evidence="10">The sequence shown here is derived from an EMBL/GenBank/DDBJ whole genome shotgun (WGS) entry which is preliminary data.</text>
</comment>
<keyword evidence="6 9" id="KW-1133">Transmembrane helix</keyword>
<feature type="transmembrane region" description="Helical" evidence="9">
    <location>
        <begin position="127"/>
        <end position="146"/>
    </location>
</feature>
<dbReference type="GO" id="GO:0005789">
    <property type="term" value="C:endoplasmic reticulum membrane"/>
    <property type="evidence" value="ECO:0007669"/>
    <property type="project" value="UniProtKB-SubCell"/>
</dbReference>
<evidence type="ECO:0000313" key="11">
    <source>
        <dbReference type="Proteomes" id="UP000288716"/>
    </source>
</evidence>
<name>A0A443S4C9_9ACAR</name>